<proteinExistence type="predicted"/>
<dbReference type="InterPro" id="IPR000192">
    <property type="entry name" value="Aminotrans_V_dom"/>
</dbReference>
<dbReference type="Pfam" id="PF00266">
    <property type="entry name" value="Aminotran_5"/>
    <property type="match status" value="1"/>
</dbReference>
<sequence length="466" mass="53765">MKSINTEVDLSPYFKPLFMTLEPDFGTRSPPTTRKSTVVDPVDLFRQESPAFGRQLKELFPLDQDYIHLNHGGYGSAPCVVQQAARDLSREIEAQPDKFYKLEFLPRLNGVRERLAKMVKAHPSEIVLIQNNSTGINTVMRNFEWQEDDIIICFSTSFQTVHKTAYSLGDNSPHPTVTQIELLFPTTPQEIVESFRNHVKSLPKMQGKKRVALLDTIISNPGVHIPWKELVKICREEGIWSVVDAAHSIGQEQDLDLTEAAPDFWVSNCHKWLYTKRPLSILYIPERNRNVIKTSLPTSGAYKPIARRSSRDFLAQWEGMNRNGATDWVPYLTAETALDFREWLGGEEKINNYCHQLALDGGKRMAEIFGTRLLDPDGDFTLNMVNVELPFPRDIPGSDQVNDLFMKKMLYERNAYSAHYYHNGRWWTRCSAQVYNEIQDFEKIARIWIEVCNEVKRELEADDKYQ</sequence>
<dbReference type="PANTHER" id="PTHR43092">
    <property type="entry name" value="L-CYSTEINE DESULFHYDRASE"/>
    <property type="match status" value="1"/>
</dbReference>
<gene>
    <name evidence="3" type="ORF">NP233_g11541</name>
</gene>
<evidence type="ECO:0000313" key="3">
    <source>
        <dbReference type="EMBL" id="KAJ3558261.1"/>
    </source>
</evidence>
<dbReference type="AlphaFoldDB" id="A0AAD5VGD3"/>
<name>A0AAD5VGD3_9AGAR</name>
<evidence type="ECO:0000313" key="4">
    <source>
        <dbReference type="Proteomes" id="UP001213000"/>
    </source>
</evidence>
<protein>
    <recommendedName>
        <fullName evidence="2">Aminotransferase class V domain-containing protein</fullName>
    </recommendedName>
</protein>
<dbReference type="Gene3D" id="3.90.1150.10">
    <property type="entry name" value="Aspartate Aminotransferase, domain 1"/>
    <property type="match status" value="1"/>
</dbReference>
<comment type="caution">
    <text evidence="3">The sequence shown here is derived from an EMBL/GenBank/DDBJ whole genome shotgun (WGS) entry which is preliminary data.</text>
</comment>
<dbReference type="Proteomes" id="UP001213000">
    <property type="component" value="Unassembled WGS sequence"/>
</dbReference>
<feature type="domain" description="Aminotransferase class V" evidence="2">
    <location>
        <begin position="103"/>
        <end position="386"/>
    </location>
</feature>
<dbReference type="InterPro" id="IPR015422">
    <property type="entry name" value="PyrdxlP-dep_Trfase_small"/>
</dbReference>
<reference evidence="3" key="1">
    <citation type="submission" date="2022-07" db="EMBL/GenBank/DDBJ databases">
        <title>Genome Sequence of Leucocoprinus birnbaumii.</title>
        <authorList>
            <person name="Buettner E."/>
        </authorList>
    </citation>
    <scope>NUCLEOTIDE SEQUENCE</scope>
    <source>
        <strain evidence="3">VT141</strain>
    </source>
</reference>
<dbReference type="InterPro" id="IPR015421">
    <property type="entry name" value="PyrdxlP-dep_Trfase_major"/>
</dbReference>
<evidence type="ECO:0000259" key="2">
    <source>
        <dbReference type="Pfam" id="PF00266"/>
    </source>
</evidence>
<accession>A0AAD5VGD3</accession>
<dbReference type="PANTHER" id="PTHR43092:SF2">
    <property type="entry name" value="HERCYNYLCYSTEINE SULFOXIDE LYASE"/>
    <property type="match status" value="1"/>
</dbReference>
<keyword evidence="1" id="KW-0663">Pyridoxal phosphate</keyword>
<dbReference type="EMBL" id="JANIEX010001408">
    <property type="protein sequence ID" value="KAJ3558261.1"/>
    <property type="molecule type" value="Genomic_DNA"/>
</dbReference>
<evidence type="ECO:0000256" key="1">
    <source>
        <dbReference type="ARBA" id="ARBA00022898"/>
    </source>
</evidence>
<dbReference type="InterPro" id="IPR015424">
    <property type="entry name" value="PyrdxlP-dep_Trfase"/>
</dbReference>
<dbReference type="Gene3D" id="3.40.640.10">
    <property type="entry name" value="Type I PLP-dependent aspartate aminotransferase-like (Major domain)"/>
    <property type="match status" value="1"/>
</dbReference>
<organism evidence="3 4">
    <name type="scientific">Leucocoprinus birnbaumii</name>
    <dbReference type="NCBI Taxonomy" id="56174"/>
    <lineage>
        <taxon>Eukaryota</taxon>
        <taxon>Fungi</taxon>
        <taxon>Dikarya</taxon>
        <taxon>Basidiomycota</taxon>
        <taxon>Agaricomycotina</taxon>
        <taxon>Agaricomycetes</taxon>
        <taxon>Agaricomycetidae</taxon>
        <taxon>Agaricales</taxon>
        <taxon>Agaricineae</taxon>
        <taxon>Agaricaceae</taxon>
        <taxon>Leucocoprinus</taxon>
    </lineage>
</organism>
<keyword evidence="4" id="KW-1185">Reference proteome</keyword>
<dbReference type="SUPFAM" id="SSF53383">
    <property type="entry name" value="PLP-dependent transferases"/>
    <property type="match status" value="1"/>
</dbReference>